<name>A0A0K2TCT6_LEPSM</name>
<evidence type="ECO:0000313" key="1">
    <source>
        <dbReference type="EMBL" id="CDW23844.1"/>
    </source>
</evidence>
<organism evidence="1">
    <name type="scientific">Lepeophtheirus salmonis</name>
    <name type="common">Salmon louse</name>
    <name type="synonym">Caligus salmonis</name>
    <dbReference type="NCBI Taxonomy" id="72036"/>
    <lineage>
        <taxon>Eukaryota</taxon>
        <taxon>Metazoa</taxon>
        <taxon>Ecdysozoa</taxon>
        <taxon>Arthropoda</taxon>
        <taxon>Crustacea</taxon>
        <taxon>Multicrustacea</taxon>
        <taxon>Hexanauplia</taxon>
        <taxon>Copepoda</taxon>
        <taxon>Siphonostomatoida</taxon>
        <taxon>Caligidae</taxon>
        <taxon>Lepeophtheirus</taxon>
    </lineage>
</organism>
<feature type="non-terminal residue" evidence="1">
    <location>
        <position position="60"/>
    </location>
</feature>
<dbReference type="EMBL" id="HACA01006483">
    <property type="protein sequence ID" value="CDW23844.1"/>
    <property type="molecule type" value="Transcribed_RNA"/>
</dbReference>
<protein>
    <submittedName>
        <fullName evidence="1">Uncharacterized protein</fullName>
    </submittedName>
</protein>
<dbReference type="AlphaFoldDB" id="A0A0K2TCT6"/>
<accession>A0A0K2TCT6</accession>
<sequence>VFKGLHFHEDDFEYESADHKRKHQSSYGVEDNKLQKRYLKHSVVLSIFPNLPKYLSSVKS</sequence>
<proteinExistence type="predicted"/>
<feature type="non-terminal residue" evidence="1">
    <location>
        <position position="1"/>
    </location>
</feature>
<reference evidence="1" key="1">
    <citation type="submission" date="2014-05" db="EMBL/GenBank/DDBJ databases">
        <authorList>
            <person name="Chronopoulou M."/>
        </authorList>
    </citation>
    <scope>NUCLEOTIDE SEQUENCE</scope>
    <source>
        <tissue evidence="1">Whole organism</tissue>
    </source>
</reference>